<evidence type="ECO:0000313" key="1">
    <source>
        <dbReference type="EMBL" id="CAL1395526.1"/>
    </source>
</evidence>
<dbReference type="Proteomes" id="UP001497516">
    <property type="component" value="Chromosome 6"/>
</dbReference>
<sequence>MEPSRRKVIGSSSSLNKVETADLLIKLLFACRRRPIQSFCKGRNSVIFAPYFSRRLASHHRSLFAAANEFEKPVLMLPVKILAAEGGSVVAIS</sequence>
<gene>
    <name evidence="1" type="ORF">LTRI10_LOCUS35954</name>
</gene>
<name>A0AAV2FB55_9ROSI</name>
<proteinExistence type="predicted"/>
<dbReference type="AlphaFoldDB" id="A0AAV2FB55"/>
<evidence type="ECO:0000313" key="2">
    <source>
        <dbReference type="Proteomes" id="UP001497516"/>
    </source>
</evidence>
<accession>A0AAV2FB55</accession>
<dbReference type="EMBL" id="OZ034819">
    <property type="protein sequence ID" value="CAL1395526.1"/>
    <property type="molecule type" value="Genomic_DNA"/>
</dbReference>
<keyword evidence="2" id="KW-1185">Reference proteome</keyword>
<protein>
    <submittedName>
        <fullName evidence="1">Uncharacterized protein</fullName>
    </submittedName>
</protein>
<organism evidence="1 2">
    <name type="scientific">Linum trigynum</name>
    <dbReference type="NCBI Taxonomy" id="586398"/>
    <lineage>
        <taxon>Eukaryota</taxon>
        <taxon>Viridiplantae</taxon>
        <taxon>Streptophyta</taxon>
        <taxon>Embryophyta</taxon>
        <taxon>Tracheophyta</taxon>
        <taxon>Spermatophyta</taxon>
        <taxon>Magnoliopsida</taxon>
        <taxon>eudicotyledons</taxon>
        <taxon>Gunneridae</taxon>
        <taxon>Pentapetalae</taxon>
        <taxon>rosids</taxon>
        <taxon>fabids</taxon>
        <taxon>Malpighiales</taxon>
        <taxon>Linaceae</taxon>
        <taxon>Linum</taxon>
    </lineage>
</organism>
<reference evidence="1 2" key="1">
    <citation type="submission" date="2024-04" db="EMBL/GenBank/DDBJ databases">
        <authorList>
            <person name="Fracassetti M."/>
        </authorList>
    </citation>
    <scope>NUCLEOTIDE SEQUENCE [LARGE SCALE GENOMIC DNA]</scope>
</reference>